<dbReference type="CDD" id="cd13578">
    <property type="entry name" value="PBP2_Bug27"/>
    <property type="match status" value="1"/>
</dbReference>
<comment type="similarity">
    <text evidence="1">Belongs to the UPF0065 (bug) family.</text>
</comment>
<evidence type="ECO:0000313" key="3">
    <source>
        <dbReference type="Proteomes" id="UP001596270"/>
    </source>
</evidence>
<protein>
    <submittedName>
        <fullName evidence="2">Bug family tripartite tricarboxylate transporter substrate binding protein</fullName>
    </submittedName>
</protein>
<dbReference type="EMBL" id="JBHSRS010000018">
    <property type="protein sequence ID" value="MFC6281282.1"/>
    <property type="molecule type" value="Genomic_DNA"/>
</dbReference>
<name>A0ABW1TWZ5_9BURK</name>
<dbReference type="Proteomes" id="UP001596270">
    <property type="component" value="Unassembled WGS sequence"/>
</dbReference>
<dbReference type="SUPFAM" id="SSF53850">
    <property type="entry name" value="Periplasmic binding protein-like II"/>
    <property type="match status" value="1"/>
</dbReference>
<dbReference type="InterPro" id="IPR042100">
    <property type="entry name" value="Bug_dom1"/>
</dbReference>
<comment type="caution">
    <text evidence="2">The sequence shown here is derived from an EMBL/GenBank/DDBJ whole genome shotgun (WGS) entry which is preliminary data.</text>
</comment>
<reference evidence="3" key="1">
    <citation type="journal article" date="2019" name="Int. J. Syst. Evol. Microbiol.">
        <title>The Global Catalogue of Microorganisms (GCM) 10K type strain sequencing project: providing services to taxonomists for standard genome sequencing and annotation.</title>
        <authorList>
            <consortium name="The Broad Institute Genomics Platform"/>
            <consortium name="The Broad Institute Genome Sequencing Center for Infectious Disease"/>
            <person name="Wu L."/>
            <person name="Ma J."/>
        </authorList>
    </citation>
    <scope>NUCLEOTIDE SEQUENCE [LARGE SCALE GENOMIC DNA]</scope>
    <source>
        <strain evidence="3">CCUG 39402</strain>
    </source>
</reference>
<organism evidence="2 3">
    <name type="scientific">Polaromonas aquatica</name>
    <dbReference type="NCBI Taxonomy" id="332657"/>
    <lineage>
        <taxon>Bacteria</taxon>
        <taxon>Pseudomonadati</taxon>
        <taxon>Pseudomonadota</taxon>
        <taxon>Betaproteobacteria</taxon>
        <taxon>Burkholderiales</taxon>
        <taxon>Comamonadaceae</taxon>
        <taxon>Polaromonas</taxon>
    </lineage>
</organism>
<dbReference type="PANTHER" id="PTHR42928:SF5">
    <property type="entry name" value="BLR1237 PROTEIN"/>
    <property type="match status" value="1"/>
</dbReference>
<dbReference type="PANTHER" id="PTHR42928">
    <property type="entry name" value="TRICARBOXYLATE-BINDING PROTEIN"/>
    <property type="match status" value="1"/>
</dbReference>
<evidence type="ECO:0000256" key="1">
    <source>
        <dbReference type="ARBA" id="ARBA00006987"/>
    </source>
</evidence>
<gene>
    <name evidence="2" type="ORF">ACFQND_08585</name>
</gene>
<dbReference type="Pfam" id="PF03401">
    <property type="entry name" value="TctC"/>
    <property type="match status" value="1"/>
</dbReference>
<proteinExistence type="inferred from homology"/>
<dbReference type="Gene3D" id="3.40.190.10">
    <property type="entry name" value="Periplasmic binding protein-like II"/>
    <property type="match status" value="1"/>
</dbReference>
<dbReference type="RefSeq" id="WP_371436783.1">
    <property type="nucleotide sequence ID" value="NZ_JBHSRS010000018.1"/>
</dbReference>
<dbReference type="Gene3D" id="3.40.190.150">
    <property type="entry name" value="Bordetella uptake gene, domain 1"/>
    <property type="match status" value="1"/>
</dbReference>
<keyword evidence="3" id="KW-1185">Reference proteome</keyword>
<evidence type="ECO:0000313" key="2">
    <source>
        <dbReference type="EMBL" id="MFC6281282.1"/>
    </source>
</evidence>
<sequence length="381" mass="41318">MAYQVASNFTSLNFIMEGMKTQYLNCYLMSNLLSNRQHHDYQLQETNMISFVPQLARLLANPFATALTIILFGTAMPHVHAQDFPNKPIRWLVGFPAGGGTDFLARTVGHQMSVQLGQPVLIDNKPGAASSIAAETAAKSSPDGYTLVTADNAVLVFNPVLYKKLGYDPERDLSPVGLMARFPLILAVSPNSGITTAQQWMDIVKKSPGKFSYASPGVGSPHHLAMELIKLRLGLFAVHVPYRGAAPAVQDVAGGQVPMMIVESGGGLPMITAGRLRALAVLSAKRMPALPDVPTFAELGYKDLEVYAWQGVAVPKATPKPVIDKLSVELQKAVTTPDVVRKLNDLGIEVSPSNANFMNEYAAAERRLWQPLIRRSGIRAE</sequence>
<accession>A0ABW1TWZ5</accession>
<dbReference type="InterPro" id="IPR005064">
    <property type="entry name" value="BUG"/>
</dbReference>